<protein>
    <submittedName>
        <fullName evidence="1">Uncharacterized protein</fullName>
    </submittedName>
</protein>
<keyword evidence="2" id="KW-1185">Reference proteome</keyword>
<dbReference type="EMBL" id="JBBWUH010000011">
    <property type="protein sequence ID" value="KAK8154728.1"/>
    <property type="molecule type" value="Genomic_DNA"/>
</dbReference>
<accession>A0ABR1XHI3</accession>
<comment type="caution">
    <text evidence="1">The sequence shown here is derived from an EMBL/GenBank/DDBJ whole genome shotgun (WGS) entry which is preliminary data.</text>
</comment>
<reference evidence="1 2" key="1">
    <citation type="journal article" date="2022" name="G3 (Bethesda)">
        <title>Enemy or ally: a genomic approach to elucidate the lifestyle of Phyllosticta citrichinaensis.</title>
        <authorList>
            <person name="Buijs V.A."/>
            <person name="Groenewald J.Z."/>
            <person name="Haridas S."/>
            <person name="LaButti K.M."/>
            <person name="Lipzen A."/>
            <person name="Martin F.M."/>
            <person name="Barry K."/>
            <person name="Grigoriev I.V."/>
            <person name="Crous P.W."/>
            <person name="Seidl M.F."/>
        </authorList>
    </citation>
    <scope>NUCLEOTIDE SEQUENCE [LARGE SCALE GENOMIC DNA]</scope>
    <source>
        <strain evidence="1 2">CBS 129764</strain>
    </source>
</reference>
<proteinExistence type="predicted"/>
<gene>
    <name evidence="1" type="ORF">IWX90DRAFT_64324</name>
</gene>
<dbReference type="Proteomes" id="UP001456524">
    <property type="component" value="Unassembled WGS sequence"/>
</dbReference>
<evidence type="ECO:0000313" key="2">
    <source>
        <dbReference type="Proteomes" id="UP001456524"/>
    </source>
</evidence>
<sequence length="202" mass="22851">MSALGSARSQVKRRGVPIRRLDLTYRDLDAHMRWQPVARRCSCRELGPRVSQLLDTRSMSCSRTSTNRTALWNGFLLFLSMASQLPGGVDQWFDDFVLQDTTRTEDSKPCLRRTVSYGMPAWKCTTERPMGGNGTNAPVPILPPPHWARHLVGLVNFEQGGNWKEWHCRVRSGSIDSQQLSVDSARTRCGSCWAAPEPESWM</sequence>
<name>A0ABR1XHI3_9PEZI</name>
<evidence type="ECO:0000313" key="1">
    <source>
        <dbReference type="EMBL" id="KAK8154728.1"/>
    </source>
</evidence>
<organism evidence="1 2">
    <name type="scientific">Phyllosticta citrichinensis</name>
    <dbReference type="NCBI Taxonomy" id="1130410"/>
    <lineage>
        <taxon>Eukaryota</taxon>
        <taxon>Fungi</taxon>
        <taxon>Dikarya</taxon>
        <taxon>Ascomycota</taxon>
        <taxon>Pezizomycotina</taxon>
        <taxon>Dothideomycetes</taxon>
        <taxon>Dothideomycetes incertae sedis</taxon>
        <taxon>Botryosphaeriales</taxon>
        <taxon>Phyllostictaceae</taxon>
        <taxon>Phyllosticta</taxon>
    </lineage>
</organism>